<dbReference type="InterPro" id="IPR026834">
    <property type="entry name" value="LHH"/>
</dbReference>
<dbReference type="RefSeq" id="WP_212593420.1">
    <property type="nucleotide sequence ID" value="NZ_JAAIKR010000041.1"/>
</dbReference>
<dbReference type="Pfam" id="PF14411">
    <property type="entry name" value="LHH"/>
    <property type="match status" value="1"/>
</dbReference>
<dbReference type="EMBL" id="JAAIKR010000041">
    <property type="protein sequence ID" value="MBR9729662.1"/>
    <property type="molecule type" value="Genomic_DNA"/>
</dbReference>
<evidence type="ECO:0000259" key="1">
    <source>
        <dbReference type="Pfam" id="PF14411"/>
    </source>
</evidence>
<comment type="caution">
    <text evidence="2">The sequence shown here is derived from an EMBL/GenBank/DDBJ whole genome shotgun (WGS) entry which is preliminary data.</text>
</comment>
<proteinExistence type="predicted"/>
<dbReference type="Proteomes" id="UP000811844">
    <property type="component" value="Unassembled WGS sequence"/>
</dbReference>
<evidence type="ECO:0000313" key="3">
    <source>
        <dbReference type="Proteomes" id="UP000811844"/>
    </source>
</evidence>
<feature type="domain" description="LHH" evidence="1">
    <location>
        <begin position="88"/>
        <end position="165"/>
    </location>
</feature>
<organism evidence="2 3">
    <name type="scientific">Shewanella intestini</name>
    <dbReference type="NCBI Taxonomy" id="2017544"/>
    <lineage>
        <taxon>Bacteria</taxon>
        <taxon>Pseudomonadati</taxon>
        <taxon>Pseudomonadota</taxon>
        <taxon>Gammaproteobacteria</taxon>
        <taxon>Alteromonadales</taxon>
        <taxon>Shewanellaceae</taxon>
        <taxon>Shewanella</taxon>
    </lineage>
</organism>
<gene>
    <name evidence="2" type="ORF">G3R48_16995</name>
</gene>
<reference evidence="2 3" key="1">
    <citation type="submission" date="2020-02" db="EMBL/GenBank/DDBJ databases">
        <title>Shewanella WXL01 sp. nov., a marine bacterium isolated from green algae in Luhuitou Fringing Reef (Northern South China Sea).</title>
        <authorList>
            <person name="Wang X."/>
        </authorList>
    </citation>
    <scope>NUCLEOTIDE SEQUENCE [LARGE SCALE GENOMIC DNA]</scope>
    <source>
        <strain evidence="2 3">MCCC 1A01895</strain>
    </source>
</reference>
<name>A0ABS5I6M5_9GAMM</name>
<keyword evidence="3" id="KW-1185">Reference proteome</keyword>
<accession>A0ABS5I6M5</accession>
<sequence>LNVLTGGLGSVVTLGGKLVVSKAAVIASKAVVAAAKDTNEIKALENIAADVPNSGRKFWTSSTTFKGNKVFQRNDLIDPRLVDSRGRTNLERMQKGLAPVGPDGKSVNLHHMTQKHNGSIAEVTQTFHQKNSKAIHINPSSTHSGIDRSAFNKWRTDYWKSRANDF</sequence>
<evidence type="ECO:0000313" key="2">
    <source>
        <dbReference type="EMBL" id="MBR9729662.1"/>
    </source>
</evidence>
<feature type="non-terminal residue" evidence="2">
    <location>
        <position position="1"/>
    </location>
</feature>
<protein>
    <recommendedName>
        <fullName evidence="1">LHH domain-containing protein</fullName>
    </recommendedName>
</protein>